<name>A0ABW4ZQ02_9SPHI</name>
<evidence type="ECO:0000313" key="8">
    <source>
        <dbReference type="Proteomes" id="UP001597387"/>
    </source>
</evidence>
<dbReference type="Proteomes" id="UP001597387">
    <property type="component" value="Unassembled WGS sequence"/>
</dbReference>
<dbReference type="RefSeq" id="WP_255900520.1">
    <property type="nucleotide sequence ID" value="NZ_JAFMZO010000002.1"/>
</dbReference>
<evidence type="ECO:0000256" key="4">
    <source>
        <dbReference type="ARBA" id="ARBA00022803"/>
    </source>
</evidence>
<evidence type="ECO:0000256" key="6">
    <source>
        <dbReference type="SAM" id="MobiDB-lite"/>
    </source>
</evidence>
<protein>
    <recommendedName>
        <fullName evidence="9">Tetratricopeptide repeat protein</fullName>
    </recommendedName>
</protein>
<evidence type="ECO:0000256" key="2">
    <source>
        <dbReference type="ARBA" id="ARBA00022490"/>
    </source>
</evidence>
<gene>
    <name evidence="7" type="ORF">ACFSJU_14670</name>
</gene>
<comment type="similarity">
    <text evidence="5">Belongs to the Rap family.</text>
</comment>
<dbReference type="PANTHER" id="PTHR46630:SF1">
    <property type="entry name" value="TETRATRICOPEPTIDE REPEAT PROTEIN 29"/>
    <property type="match status" value="1"/>
</dbReference>
<keyword evidence="8" id="KW-1185">Reference proteome</keyword>
<proteinExistence type="inferred from homology"/>
<dbReference type="Gene3D" id="1.25.40.10">
    <property type="entry name" value="Tetratricopeptide repeat domain"/>
    <property type="match status" value="2"/>
</dbReference>
<evidence type="ECO:0000256" key="1">
    <source>
        <dbReference type="ARBA" id="ARBA00004496"/>
    </source>
</evidence>
<dbReference type="SUPFAM" id="SSF48452">
    <property type="entry name" value="TPR-like"/>
    <property type="match status" value="1"/>
</dbReference>
<evidence type="ECO:0000256" key="3">
    <source>
        <dbReference type="ARBA" id="ARBA00022737"/>
    </source>
</evidence>
<keyword evidence="2" id="KW-0963">Cytoplasm</keyword>
<dbReference type="InterPro" id="IPR011990">
    <property type="entry name" value="TPR-like_helical_dom_sf"/>
</dbReference>
<reference evidence="8" key="1">
    <citation type="journal article" date="2019" name="Int. J. Syst. Evol. Microbiol.">
        <title>The Global Catalogue of Microorganisms (GCM) 10K type strain sequencing project: providing services to taxonomists for standard genome sequencing and annotation.</title>
        <authorList>
            <consortium name="The Broad Institute Genomics Platform"/>
            <consortium name="The Broad Institute Genome Sequencing Center for Infectious Disease"/>
            <person name="Wu L."/>
            <person name="Ma J."/>
        </authorList>
    </citation>
    <scope>NUCLEOTIDE SEQUENCE [LARGE SCALE GENOMIC DNA]</scope>
    <source>
        <strain evidence="8">KCTC 42217</strain>
    </source>
</reference>
<comment type="subcellular location">
    <subcellularLocation>
        <location evidence="1">Cytoplasm</location>
    </subcellularLocation>
</comment>
<dbReference type="EMBL" id="JBHUHZ010000002">
    <property type="protein sequence ID" value="MFD2163651.1"/>
    <property type="molecule type" value="Genomic_DNA"/>
</dbReference>
<evidence type="ECO:0000256" key="5">
    <source>
        <dbReference type="ARBA" id="ARBA00038253"/>
    </source>
</evidence>
<evidence type="ECO:0000313" key="7">
    <source>
        <dbReference type="EMBL" id="MFD2163651.1"/>
    </source>
</evidence>
<feature type="region of interest" description="Disordered" evidence="6">
    <location>
        <begin position="349"/>
        <end position="371"/>
    </location>
</feature>
<sequence length="392" mass="44448">MRALILTLIFTAHFASGYASYLKDTTNEVADSTSIVLNQPDSVTIKVVYHLLEASELKAEKPAEALKHYRSAVTINKVKDPLWEANIRLEMGKLLNRLKSKDAIAQFRLSDALYRKKAYIPGRTDAITAIANVQEKSGLFTEALKNYNLLYTIQDKAHEYVMAGNTALYVADVYLKKKNYPEALKYAEMAKKEYYKVCRKDSLGSTFYRIAYIKRMQKSPKQAEHFILNEALSYYRSSDDQEGRLKSFNFLASLYQDQKRYSEAKWFYLQANNQARLMNDVPSTITSLINLGVTKILIGDLALAKQDITDAEELCRTDSIYLPIMKKAKVKYATLFKKLDQPVLANSSTKKPKITATKPKNPVKKTKVVAKPTAAADTDKKDIGEIEVIESR</sequence>
<dbReference type="PANTHER" id="PTHR46630">
    <property type="entry name" value="TETRATRICOPEPTIDE REPEAT PROTEIN 29"/>
    <property type="match status" value="1"/>
</dbReference>
<comment type="caution">
    <text evidence="7">The sequence shown here is derived from an EMBL/GenBank/DDBJ whole genome shotgun (WGS) entry which is preliminary data.</text>
</comment>
<dbReference type="InterPro" id="IPR051476">
    <property type="entry name" value="Bac_ResReg_Asp_Phosphatase"/>
</dbReference>
<keyword evidence="3" id="KW-0677">Repeat</keyword>
<accession>A0ABW4ZQ02</accession>
<evidence type="ECO:0008006" key="9">
    <source>
        <dbReference type="Google" id="ProtNLM"/>
    </source>
</evidence>
<keyword evidence="4" id="KW-0802">TPR repeat</keyword>
<organism evidence="7 8">
    <name type="scientific">Paradesertivirga mongoliensis</name>
    <dbReference type="NCBI Taxonomy" id="2100740"/>
    <lineage>
        <taxon>Bacteria</taxon>
        <taxon>Pseudomonadati</taxon>
        <taxon>Bacteroidota</taxon>
        <taxon>Sphingobacteriia</taxon>
        <taxon>Sphingobacteriales</taxon>
        <taxon>Sphingobacteriaceae</taxon>
        <taxon>Paradesertivirga</taxon>
    </lineage>
</organism>